<protein>
    <submittedName>
        <fullName evidence="2">Uncharacterized protein</fullName>
    </submittedName>
</protein>
<sequence length="230" mass="25812">MDVNSLDDFIDDVDISGELADTSDLPTSVIITNVDRDIFVDESQKVQFEKIFQAFDDGAAFQYFKSFRRVRVNFTNPDAAANARIQCHQRKIGDCLVNCYFAITKDGEKSSDGHLQPPSPVRQFLISPPASPPVGWEPVSESQPCINYDLLAAIAKLTPGEAHELHPPSKTQPGIVVHVCEDLLTSNQQAQHNTSIAYLFTFFSFHHLICDFHFSEVVKSSFYLLHIHIE</sequence>
<dbReference type="GO" id="GO:0005634">
    <property type="term" value="C:nucleus"/>
    <property type="evidence" value="ECO:0007669"/>
    <property type="project" value="TreeGrafter"/>
</dbReference>
<evidence type="ECO:0000313" key="3">
    <source>
        <dbReference type="Proteomes" id="UP000827092"/>
    </source>
</evidence>
<reference evidence="2 3" key="1">
    <citation type="journal article" date="2022" name="Nat. Ecol. Evol.">
        <title>A masculinizing supergene underlies an exaggerated male reproductive morph in a spider.</title>
        <authorList>
            <person name="Hendrickx F."/>
            <person name="De Corte Z."/>
            <person name="Sonet G."/>
            <person name="Van Belleghem S.M."/>
            <person name="Kostlbacher S."/>
            <person name="Vangestel C."/>
        </authorList>
    </citation>
    <scope>NUCLEOTIDE SEQUENCE [LARGE SCALE GENOMIC DNA]</scope>
    <source>
        <strain evidence="2">W744_W776</strain>
    </source>
</reference>
<dbReference type="PANTHER" id="PTHR10300:SF14">
    <property type="entry name" value="PROTEIN SARAH"/>
    <property type="match status" value="1"/>
</dbReference>
<dbReference type="SUPFAM" id="SSF54928">
    <property type="entry name" value="RNA-binding domain, RBD"/>
    <property type="match status" value="1"/>
</dbReference>
<dbReference type="GO" id="GO:0019722">
    <property type="term" value="P:calcium-mediated signaling"/>
    <property type="evidence" value="ECO:0007669"/>
    <property type="project" value="InterPro"/>
</dbReference>
<dbReference type="AlphaFoldDB" id="A0AAV6UPL4"/>
<dbReference type="GO" id="GO:0008597">
    <property type="term" value="F:calcium-dependent protein serine/threonine phosphatase regulator activity"/>
    <property type="evidence" value="ECO:0007669"/>
    <property type="project" value="TreeGrafter"/>
</dbReference>
<dbReference type="Gene3D" id="3.30.70.330">
    <property type="match status" value="1"/>
</dbReference>
<gene>
    <name evidence="2" type="ORF">JTE90_012862</name>
</gene>
<accession>A0AAV6UPL4</accession>
<organism evidence="2 3">
    <name type="scientific">Oedothorax gibbosus</name>
    <dbReference type="NCBI Taxonomy" id="931172"/>
    <lineage>
        <taxon>Eukaryota</taxon>
        <taxon>Metazoa</taxon>
        <taxon>Ecdysozoa</taxon>
        <taxon>Arthropoda</taxon>
        <taxon>Chelicerata</taxon>
        <taxon>Arachnida</taxon>
        <taxon>Araneae</taxon>
        <taxon>Araneomorphae</taxon>
        <taxon>Entelegynae</taxon>
        <taxon>Araneoidea</taxon>
        <taxon>Linyphiidae</taxon>
        <taxon>Erigoninae</taxon>
        <taxon>Oedothorax</taxon>
    </lineage>
</organism>
<dbReference type="EMBL" id="JAFNEN010000333">
    <property type="protein sequence ID" value="KAG8185525.1"/>
    <property type="molecule type" value="Genomic_DNA"/>
</dbReference>
<dbReference type="InterPro" id="IPR012677">
    <property type="entry name" value="Nucleotide-bd_a/b_plait_sf"/>
</dbReference>
<evidence type="ECO:0000256" key="1">
    <source>
        <dbReference type="ARBA" id="ARBA00008209"/>
    </source>
</evidence>
<dbReference type="Pfam" id="PF04847">
    <property type="entry name" value="Calcipressin"/>
    <property type="match status" value="1"/>
</dbReference>
<dbReference type="FunFam" id="3.30.70.330:FF:000092">
    <property type="entry name" value="Calcipressin-2 isoform 2"/>
    <property type="match status" value="1"/>
</dbReference>
<dbReference type="CDD" id="cd12434">
    <property type="entry name" value="RRM_RCAN_like"/>
    <property type="match status" value="1"/>
</dbReference>
<proteinExistence type="inferred from homology"/>
<dbReference type="GO" id="GO:0005737">
    <property type="term" value="C:cytoplasm"/>
    <property type="evidence" value="ECO:0007669"/>
    <property type="project" value="TreeGrafter"/>
</dbReference>
<dbReference type="PANTHER" id="PTHR10300">
    <property type="entry name" value="CALCIPRESSIN"/>
    <property type="match status" value="1"/>
</dbReference>
<dbReference type="GO" id="GO:0007617">
    <property type="term" value="P:mating behavior"/>
    <property type="evidence" value="ECO:0007669"/>
    <property type="project" value="UniProtKB-ARBA"/>
</dbReference>
<keyword evidence="3" id="KW-1185">Reference proteome</keyword>
<evidence type="ECO:0000313" key="2">
    <source>
        <dbReference type="EMBL" id="KAG8185525.1"/>
    </source>
</evidence>
<dbReference type="GO" id="GO:0003676">
    <property type="term" value="F:nucleic acid binding"/>
    <property type="evidence" value="ECO:0007669"/>
    <property type="project" value="InterPro"/>
</dbReference>
<dbReference type="InterPro" id="IPR006931">
    <property type="entry name" value="Calcipressin"/>
</dbReference>
<name>A0AAV6UPL4_9ARAC</name>
<dbReference type="InterPro" id="IPR035979">
    <property type="entry name" value="RBD_domain_sf"/>
</dbReference>
<dbReference type="Proteomes" id="UP000827092">
    <property type="component" value="Unassembled WGS sequence"/>
</dbReference>
<comment type="similarity">
    <text evidence="1">Belongs to the RCAN family.</text>
</comment>
<comment type="caution">
    <text evidence="2">The sequence shown here is derived from an EMBL/GenBank/DDBJ whole genome shotgun (WGS) entry which is preliminary data.</text>
</comment>